<dbReference type="AlphaFoldDB" id="C0R818"/>
<dbReference type="HOGENOM" id="CLU_152490_1_0_12"/>
<evidence type="ECO:0000256" key="6">
    <source>
        <dbReference type="PIRSR" id="PIRSR000699-2"/>
    </source>
</evidence>
<dbReference type="InterPro" id="IPR036542">
    <property type="entry name" value="PTS_IIA_lac/cel_sf"/>
</dbReference>
<protein>
    <submittedName>
        <fullName evidence="8">PTS system, cellobiose-specific IIA component</fullName>
    </submittedName>
</protein>
<dbReference type="GO" id="GO:0009401">
    <property type="term" value="P:phosphoenolpyruvate-dependent sugar phosphotransferase system"/>
    <property type="evidence" value="ECO:0007669"/>
    <property type="project" value="UniProtKB-KW"/>
</dbReference>
<comment type="cofactor">
    <cofactor evidence="6">
        <name>Mg(2+)</name>
        <dbReference type="ChEBI" id="CHEBI:18420"/>
    </cofactor>
    <text evidence="6">Binds 1 Mg(2+) ion per trimer.</text>
</comment>
<evidence type="ECO:0000256" key="1">
    <source>
        <dbReference type="ARBA" id="ARBA00022448"/>
    </source>
</evidence>
<gene>
    <name evidence="8" type="ORF">BVAVS116_B0005</name>
</gene>
<organism evidence="8 9">
    <name type="scientific">Borreliella valaisiana VS116</name>
    <dbReference type="NCBI Taxonomy" id="445987"/>
    <lineage>
        <taxon>Bacteria</taxon>
        <taxon>Pseudomonadati</taxon>
        <taxon>Spirochaetota</taxon>
        <taxon>Spirochaetia</taxon>
        <taxon>Spirochaetales</taxon>
        <taxon>Borreliaceae</taxon>
        <taxon>Borreliella</taxon>
    </lineage>
</organism>
<dbReference type="CDD" id="cd00215">
    <property type="entry name" value="PTS_IIA_lac"/>
    <property type="match status" value="1"/>
</dbReference>
<dbReference type="PANTHER" id="PTHR34382">
    <property type="entry name" value="PTS SYSTEM N,N'-DIACETYLCHITOBIOSE-SPECIFIC EIIA COMPONENT"/>
    <property type="match status" value="1"/>
</dbReference>
<evidence type="ECO:0000256" key="5">
    <source>
        <dbReference type="PIRSR" id="PIRSR000699-1"/>
    </source>
</evidence>
<evidence type="ECO:0000313" key="8">
    <source>
        <dbReference type="EMBL" id="ACN52605.1"/>
    </source>
</evidence>
<feature type="modified residue" description="Phosphohistidine; by HPr" evidence="7">
    <location>
        <position position="85"/>
    </location>
</feature>
<dbReference type="GO" id="GO:0046872">
    <property type="term" value="F:metal ion binding"/>
    <property type="evidence" value="ECO:0007669"/>
    <property type="project" value="UniProtKB-KW"/>
</dbReference>
<dbReference type="GeneID" id="63641633"/>
<dbReference type="Pfam" id="PF02255">
    <property type="entry name" value="PTS_IIA"/>
    <property type="match status" value="1"/>
</dbReference>
<keyword evidence="2" id="KW-0762">Sugar transport</keyword>
<evidence type="ECO:0000256" key="3">
    <source>
        <dbReference type="ARBA" id="ARBA00022679"/>
    </source>
</evidence>
<keyword evidence="4" id="KW-0598">Phosphotransferase system</keyword>
<dbReference type="PIRSF" id="PIRSF000699">
    <property type="entry name" value="PTS_IILac_III"/>
    <property type="match status" value="1"/>
</dbReference>
<evidence type="ECO:0000313" key="9">
    <source>
        <dbReference type="Proteomes" id="UP000006163"/>
    </source>
</evidence>
<name>C0R818_BORVA</name>
<evidence type="ECO:0000256" key="2">
    <source>
        <dbReference type="ARBA" id="ARBA00022597"/>
    </source>
</evidence>
<dbReference type="OrthoDB" id="350602at2"/>
<keyword evidence="8" id="KW-0614">Plasmid</keyword>
<keyword evidence="6" id="KW-0479">Metal-binding</keyword>
<keyword evidence="3" id="KW-0808">Transferase</keyword>
<feature type="binding site" evidence="6">
    <location>
        <position position="88"/>
    </location>
    <ligand>
        <name>Mg(2+)</name>
        <dbReference type="ChEBI" id="CHEBI:18420"/>
        <note>ligand shared between all trimeric partners</note>
    </ligand>
</feature>
<sequence length="115" mass="13172">MNKKTYSIEELIDKISMPVVAYSGEAKSFLREALEHAKNKDYEKAELAIQESKNSISKAHETHREIIQQSTTNPSSIKIPFILIHAEDHLMSAISELSIFEELINVYKIINEIKK</sequence>
<accession>C0R818</accession>
<reference evidence="8 9" key="1">
    <citation type="submission" date="2009-02" db="EMBL/GenBank/DDBJ databases">
        <authorList>
            <person name="Fraser-Liggett C.M."/>
            <person name="Mongodin E.F."/>
            <person name="Casjens B."/>
            <person name="Dunn J."/>
            <person name="Luft B."/>
            <person name="Qiu W."/>
            <person name="Schutzer S."/>
            <person name="Sebastian Y."/>
        </authorList>
    </citation>
    <scope>NUCLEOTIDE SEQUENCE [LARGE SCALE GENOMIC DNA]</scope>
    <source>
        <strain evidence="8 9">VS116</strain>
        <plasmid evidence="8 9">VS116_cp26</plasmid>
    </source>
</reference>
<dbReference type="PANTHER" id="PTHR34382:SF7">
    <property type="entry name" value="PTS SYSTEM N,N'-DIACETYLCHITOBIOSE-SPECIFIC EIIA COMPONENT"/>
    <property type="match status" value="1"/>
</dbReference>
<proteinExistence type="predicted"/>
<dbReference type="Gene3D" id="1.20.58.80">
    <property type="entry name" value="Phosphotransferase system, lactose/cellobiose-type IIA subunit"/>
    <property type="match status" value="1"/>
</dbReference>
<dbReference type="RefSeq" id="WP_012664745.1">
    <property type="nucleotide sequence ID" value="NC_012129.1"/>
</dbReference>
<evidence type="ECO:0000256" key="7">
    <source>
        <dbReference type="PROSITE-ProRule" id="PRU00418"/>
    </source>
</evidence>
<dbReference type="InterPro" id="IPR003188">
    <property type="entry name" value="PTS_IIA_lac/cel"/>
</dbReference>
<feature type="active site" description="Tele-phosphohistidine intermediate" evidence="5">
    <location>
        <position position="85"/>
    </location>
</feature>
<dbReference type="EMBL" id="CP001432">
    <property type="protein sequence ID" value="ACN52605.1"/>
    <property type="molecule type" value="Genomic_DNA"/>
</dbReference>
<dbReference type="eggNOG" id="COG1447">
    <property type="taxonomic scope" value="Bacteria"/>
</dbReference>
<dbReference type="Proteomes" id="UP000006163">
    <property type="component" value="Plasmid VS116_cp26"/>
</dbReference>
<dbReference type="PROSITE" id="PS51095">
    <property type="entry name" value="PTS_EIIA_TYPE_3"/>
    <property type="match status" value="1"/>
</dbReference>
<keyword evidence="1" id="KW-0813">Transport</keyword>
<dbReference type="SUPFAM" id="SSF46973">
    <property type="entry name" value="Enzyme IIa from lactose specific PTS, IIa-lac"/>
    <property type="match status" value="1"/>
</dbReference>
<keyword evidence="6" id="KW-0460">Magnesium</keyword>
<dbReference type="GO" id="GO:0016740">
    <property type="term" value="F:transferase activity"/>
    <property type="evidence" value="ECO:0007669"/>
    <property type="project" value="UniProtKB-KW"/>
</dbReference>
<geneLocation type="plasmid" evidence="8 9">
    <name>VS116_cp26</name>
</geneLocation>
<evidence type="ECO:0000256" key="4">
    <source>
        <dbReference type="ARBA" id="ARBA00022683"/>
    </source>
</evidence>
<keyword evidence="9" id="KW-1185">Reference proteome</keyword>